<proteinExistence type="predicted"/>
<evidence type="ECO:0000313" key="2">
    <source>
        <dbReference type="Proteomes" id="UP000548867"/>
    </source>
</evidence>
<dbReference type="Proteomes" id="UP000548867">
    <property type="component" value="Unassembled WGS sequence"/>
</dbReference>
<reference evidence="1 2" key="1">
    <citation type="submission" date="2020-08" db="EMBL/GenBank/DDBJ databases">
        <title>Genomic Encyclopedia of Type Strains, Phase IV (KMG-IV): sequencing the most valuable type-strain genomes for metagenomic binning, comparative biology and taxonomic classification.</title>
        <authorList>
            <person name="Goeker M."/>
        </authorList>
    </citation>
    <scope>NUCLEOTIDE SEQUENCE [LARGE SCALE GENOMIC DNA]</scope>
    <source>
        <strain evidence="1 2">DSM 27057</strain>
    </source>
</reference>
<organism evidence="1 2">
    <name type="scientific">Novosphingobium sediminicola</name>
    <dbReference type="NCBI Taxonomy" id="563162"/>
    <lineage>
        <taxon>Bacteria</taxon>
        <taxon>Pseudomonadati</taxon>
        <taxon>Pseudomonadota</taxon>
        <taxon>Alphaproteobacteria</taxon>
        <taxon>Sphingomonadales</taxon>
        <taxon>Sphingomonadaceae</taxon>
        <taxon>Novosphingobium</taxon>
    </lineage>
</organism>
<accession>A0A7W6G899</accession>
<keyword evidence="2" id="KW-1185">Reference proteome</keyword>
<name>A0A7W6G899_9SPHN</name>
<comment type="caution">
    <text evidence="1">The sequence shown here is derived from an EMBL/GenBank/DDBJ whole genome shotgun (WGS) entry which is preliminary data.</text>
</comment>
<dbReference type="AlphaFoldDB" id="A0A7W6G899"/>
<protein>
    <submittedName>
        <fullName evidence="1">Putative membrane protein</fullName>
    </submittedName>
</protein>
<dbReference type="EMBL" id="JACIDX010000019">
    <property type="protein sequence ID" value="MBB3957086.1"/>
    <property type="molecule type" value="Genomic_DNA"/>
</dbReference>
<evidence type="ECO:0000313" key="1">
    <source>
        <dbReference type="EMBL" id="MBB3957086.1"/>
    </source>
</evidence>
<sequence length="202" mass="21244">MPLQRSISQADHCGRTENHSLQADVKNSYKAWKLIWDSEMIRSTKLFRAVASGSLFALVAGCGSDDIPAPSATEAGAESSYNTTGNFSCHAGKPSHEAQITQSVNVAPGATAQITVQGPPGLPESLNPARIYAYCTVDGHACVGTSCAGKPPVDFIGKNGKGPTWESIRSIDGNNQISFTAMAHNGDSEAHDVTLMIDVPVN</sequence>
<gene>
    <name evidence="1" type="ORF">GGR38_004060</name>
</gene>